<proteinExistence type="predicted"/>
<evidence type="ECO:0000313" key="1">
    <source>
        <dbReference type="EMBL" id="KAL0204241.1"/>
    </source>
</evidence>
<sequence length="59" mass="6922">EQALTYKDQHFTCDPELSDQTFCLVYIIDARTVEFTDDQLIAKMKIIRQRISDRGKTDP</sequence>
<organism evidence="1 2">
    <name type="scientific">Cirrhinus mrigala</name>
    <name type="common">Mrigala</name>
    <dbReference type="NCBI Taxonomy" id="683832"/>
    <lineage>
        <taxon>Eukaryota</taxon>
        <taxon>Metazoa</taxon>
        <taxon>Chordata</taxon>
        <taxon>Craniata</taxon>
        <taxon>Vertebrata</taxon>
        <taxon>Euteleostomi</taxon>
        <taxon>Actinopterygii</taxon>
        <taxon>Neopterygii</taxon>
        <taxon>Teleostei</taxon>
        <taxon>Ostariophysi</taxon>
        <taxon>Cypriniformes</taxon>
        <taxon>Cyprinidae</taxon>
        <taxon>Labeoninae</taxon>
        <taxon>Labeonini</taxon>
        <taxon>Cirrhinus</taxon>
    </lineage>
</organism>
<dbReference type="EMBL" id="JAMKFB020000001">
    <property type="protein sequence ID" value="KAL0204241.1"/>
    <property type="molecule type" value="Genomic_DNA"/>
</dbReference>
<accession>A0ABD0S1J4</accession>
<reference evidence="1 2" key="1">
    <citation type="submission" date="2024-05" db="EMBL/GenBank/DDBJ databases">
        <title>Genome sequencing and assembly of Indian major carp, Cirrhinus mrigala (Hamilton, 1822).</title>
        <authorList>
            <person name="Mohindra V."/>
            <person name="Chowdhury L.M."/>
            <person name="Lal K."/>
            <person name="Jena J.K."/>
        </authorList>
    </citation>
    <scope>NUCLEOTIDE SEQUENCE [LARGE SCALE GENOMIC DNA]</scope>
    <source>
        <strain evidence="1">CM1030</strain>
        <tissue evidence="1">Blood</tissue>
    </source>
</reference>
<dbReference type="Proteomes" id="UP001529510">
    <property type="component" value="Unassembled WGS sequence"/>
</dbReference>
<gene>
    <name evidence="1" type="ORF">M9458_002259</name>
</gene>
<evidence type="ECO:0000313" key="2">
    <source>
        <dbReference type="Proteomes" id="UP001529510"/>
    </source>
</evidence>
<keyword evidence="2" id="KW-1185">Reference proteome</keyword>
<dbReference type="AlphaFoldDB" id="A0ABD0S1J4"/>
<comment type="caution">
    <text evidence="1">The sequence shown here is derived from an EMBL/GenBank/DDBJ whole genome shotgun (WGS) entry which is preliminary data.</text>
</comment>
<protein>
    <submittedName>
        <fullName evidence="1">Uncharacterized protein</fullName>
    </submittedName>
</protein>
<name>A0ABD0S1J4_CIRMR</name>
<feature type="non-terminal residue" evidence="1">
    <location>
        <position position="1"/>
    </location>
</feature>